<protein>
    <recommendedName>
        <fullName evidence="4">Metal-dependent phosphohydrolase</fullName>
    </recommendedName>
</protein>
<dbReference type="Proteomes" id="UP000720508">
    <property type="component" value="Unassembled WGS sequence"/>
</dbReference>
<comment type="caution">
    <text evidence="2">The sequence shown here is derived from an EMBL/GenBank/DDBJ whole genome shotgun (WGS) entry which is preliminary data.</text>
</comment>
<evidence type="ECO:0008006" key="4">
    <source>
        <dbReference type="Google" id="ProtNLM"/>
    </source>
</evidence>
<proteinExistence type="predicted"/>
<accession>A0ABS6C701</accession>
<dbReference type="EMBL" id="JAHLEM010000005">
    <property type="protein sequence ID" value="MBU3862674.1"/>
    <property type="molecule type" value="Genomic_DNA"/>
</dbReference>
<keyword evidence="3" id="KW-1185">Reference proteome</keyword>
<reference evidence="2 3" key="1">
    <citation type="submission" date="2021-06" db="EMBL/GenBank/DDBJ databases">
        <authorList>
            <person name="Pan X."/>
        </authorList>
    </citation>
    <scope>NUCLEOTIDE SEQUENCE [LARGE SCALE GENOMIC DNA]</scope>
    <source>
        <strain evidence="2 3">4503</strain>
    </source>
</reference>
<keyword evidence="1" id="KW-1133">Transmembrane helix</keyword>
<feature type="transmembrane region" description="Helical" evidence="1">
    <location>
        <begin position="123"/>
        <end position="140"/>
    </location>
</feature>
<sequence length="169" mass="17894">MLTFSMPLRRTPHFDPKWMHLRATAVTMATVLGAYGCALLIEQKAGPHVDSIVQCVVIASALGRIQRVLDRTDRLLSCAVLPCAAAGGTELTTLIRHHPQVGDVVFVLAVAGSIWLRRFGLRAARVGTLVTLPLVAVLVVPGGTGAVGGHERTGWAAVMALVAVAWGRC</sequence>
<keyword evidence="1" id="KW-0812">Transmembrane</keyword>
<evidence type="ECO:0000313" key="2">
    <source>
        <dbReference type="EMBL" id="MBU3862674.1"/>
    </source>
</evidence>
<evidence type="ECO:0000313" key="3">
    <source>
        <dbReference type="Proteomes" id="UP000720508"/>
    </source>
</evidence>
<gene>
    <name evidence="2" type="ORF">KN815_00625</name>
</gene>
<evidence type="ECO:0000256" key="1">
    <source>
        <dbReference type="SAM" id="Phobius"/>
    </source>
</evidence>
<feature type="transmembrane region" description="Helical" evidence="1">
    <location>
        <begin position="21"/>
        <end position="41"/>
    </location>
</feature>
<organism evidence="2 3">
    <name type="scientific">Streptomyces niphimycinicus</name>
    <dbReference type="NCBI Taxonomy" id="2842201"/>
    <lineage>
        <taxon>Bacteria</taxon>
        <taxon>Bacillati</taxon>
        <taxon>Actinomycetota</taxon>
        <taxon>Actinomycetes</taxon>
        <taxon>Kitasatosporales</taxon>
        <taxon>Streptomycetaceae</taxon>
        <taxon>Streptomyces</taxon>
    </lineage>
</organism>
<keyword evidence="1" id="KW-0472">Membrane</keyword>
<name>A0ABS6C701_9ACTN</name>